<name>A0A0P0RC46_9BURK</name>
<dbReference type="InterPro" id="IPR042098">
    <property type="entry name" value="TauD-like_sf"/>
</dbReference>
<feature type="region of interest" description="Disordered" evidence="2">
    <location>
        <begin position="1"/>
        <end position="23"/>
    </location>
</feature>
<dbReference type="Proteomes" id="UP000019146">
    <property type="component" value="Chromosome 1"/>
</dbReference>
<protein>
    <submittedName>
        <fullName evidence="4">Putative oxygenase</fullName>
        <ecNumber evidence="4">1.14.11.39</ecNumber>
    </submittedName>
</protein>
<accession>A0A0P0RC46</accession>
<organism evidence="4 5">
    <name type="scientific">Paraburkholderia caribensis MBA4</name>
    <dbReference type="NCBI Taxonomy" id="1323664"/>
    <lineage>
        <taxon>Bacteria</taxon>
        <taxon>Pseudomonadati</taxon>
        <taxon>Pseudomonadota</taxon>
        <taxon>Betaproteobacteria</taxon>
        <taxon>Burkholderiales</taxon>
        <taxon>Burkholderiaceae</taxon>
        <taxon>Paraburkholderia</taxon>
    </lineage>
</organism>
<evidence type="ECO:0000313" key="5">
    <source>
        <dbReference type="Proteomes" id="UP000019146"/>
    </source>
</evidence>
<evidence type="ECO:0000313" key="4">
    <source>
        <dbReference type="EMBL" id="ALL65841.1"/>
    </source>
</evidence>
<evidence type="ECO:0000256" key="1">
    <source>
        <dbReference type="ARBA" id="ARBA00023002"/>
    </source>
</evidence>
<dbReference type="AlphaFoldDB" id="A0A0P0RC46"/>
<dbReference type="EC" id="1.14.11.39" evidence="4"/>
<dbReference type="GO" id="GO:0016706">
    <property type="term" value="F:2-oxoglutarate-dependent dioxygenase activity"/>
    <property type="evidence" value="ECO:0007669"/>
    <property type="project" value="UniProtKB-ARBA"/>
</dbReference>
<dbReference type="Pfam" id="PF02668">
    <property type="entry name" value="TauD"/>
    <property type="match status" value="1"/>
</dbReference>
<proteinExistence type="predicted"/>
<feature type="domain" description="TauD/TfdA-like" evidence="3">
    <location>
        <begin position="39"/>
        <end position="248"/>
    </location>
</feature>
<dbReference type="InterPro" id="IPR003819">
    <property type="entry name" value="TauD/TfdA-like"/>
</dbReference>
<keyword evidence="1 4" id="KW-0560">Oxidoreductase</keyword>
<dbReference type="Gene3D" id="3.60.130.10">
    <property type="entry name" value="Clavaminate synthase-like"/>
    <property type="match status" value="1"/>
</dbReference>
<sequence length="269" mass="29886">MLVEGLPLDAELPDTPTNRDAQNGPVAAVAEKTLLGLAQLIGTPVGYLSEKEGNLVHHVVPMPGGEYTQSNRGSRVFLNYHNDSMYDQSGIFNSHNPDFLLLLCLRPDKQGEAKTMYADARQICATLTSEQNRILRQPRFKMAAPSNYTLLIQQADPSQKIWSRPVPIVTGPVRTPEIYLAANGVLPLDDEAEQTLQALHAVCHEIGDQHATHLQPGQALLINNRKGVHARTEFTANYDGKDRWLLRANIRTGLWHIRDRATEEALVFA</sequence>
<dbReference type="EMBL" id="CP012746">
    <property type="protein sequence ID" value="ALL65841.1"/>
    <property type="molecule type" value="Genomic_DNA"/>
</dbReference>
<dbReference type="KEGG" id="bcai:K788_0005646"/>
<reference evidence="4 5" key="1">
    <citation type="journal article" date="2014" name="Genome Announc.">
        <title>Draft Genome Sequence of the Haloacid-Degrading Burkholderia caribensis Strain MBA4.</title>
        <authorList>
            <person name="Pan Y."/>
            <person name="Kong K.F."/>
            <person name="Tsang J.S."/>
        </authorList>
    </citation>
    <scope>NUCLEOTIDE SEQUENCE [LARGE SCALE GENOMIC DNA]</scope>
    <source>
        <strain evidence="4 5">MBA4</strain>
    </source>
</reference>
<dbReference type="SUPFAM" id="SSF51197">
    <property type="entry name" value="Clavaminate synthase-like"/>
    <property type="match status" value="1"/>
</dbReference>
<evidence type="ECO:0000259" key="3">
    <source>
        <dbReference type="Pfam" id="PF02668"/>
    </source>
</evidence>
<evidence type="ECO:0000256" key="2">
    <source>
        <dbReference type="SAM" id="MobiDB-lite"/>
    </source>
</evidence>
<gene>
    <name evidence="4" type="ORF">K788_0005646</name>
</gene>